<protein>
    <submittedName>
        <fullName evidence="1">Uncharacterized protein</fullName>
    </submittedName>
</protein>
<evidence type="ECO:0000313" key="2">
    <source>
        <dbReference type="Proteomes" id="UP000639772"/>
    </source>
</evidence>
<dbReference type="EMBL" id="JADCNM010000012">
    <property type="protein sequence ID" value="KAG0459752.1"/>
    <property type="molecule type" value="Genomic_DNA"/>
</dbReference>
<accession>A0A835PYB9</accession>
<dbReference type="Proteomes" id="UP000639772">
    <property type="component" value="Chromosome 12"/>
</dbReference>
<dbReference type="AlphaFoldDB" id="A0A835PYB9"/>
<organism evidence="1 2">
    <name type="scientific">Vanilla planifolia</name>
    <name type="common">Vanilla</name>
    <dbReference type="NCBI Taxonomy" id="51239"/>
    <lineage>
        <taxon>Eukaryota</taxon>
        <taxon>Viridiplantae</taxon>
        <taxon>Streptophyta</taxon>
        <taxon>Embryophyta</taxon>
        <taxon>Tracheophyta</taxon>
        <taxon>Spermatophyta</taxon>
        <taxon>Magnoliopsida</taxon>
        <taxon>Liliopsida</taxon>
        <taxon>Asparagales</taxon>
        <taxon>Orchidaceae</taxon>
        <taxon>Vanilloideae</taxon>
        <taxon>Vanilleae</taxon>
        <taxon>Vanilla</taxon>
    </lineage>
</organism>
<comment type="caution">
    <text evidence="1">The sequence shown here is derived from an EMBL/GenBank/DDBJ whole genome shotgun (WGS) entry which is preliminary data.</text>
</comment>
<proteinExistence type="predicted"/>
<sequence>MNGQTKVRATLSQPWWGSYREGKINIGFRIESHESENERQKPLVSIGVKRKEEWQGCSICGKDSDASSKMEDFYELELNIKGFSNLDESLDDYLSLEELHGKISITVNHVVLELMQPGLRRIPVKKGQAFKLYKKRREEVKQVLSEAHVRSIEEPFFWISTEWLRQWSDIITPP</sequence>
<dbReference type="OrthoDB" id="1936325at2759"/>
<evidence type="ECO:0000313" key="1">
    <source>
        <dbReference type="EMBL" id="KAG0459752.1"/>
    </source>
</evidence>
<name>A0A835PYB9_VANPL</name>
<reference evidence="1 2" key="1">
    <citation type="journal article" date="2020" name="Nat. Food">
        <title>A phased Vanilla planifolia genome enables genetic improvement of flavour and production.</title>
        <authorList>
            <person name="Hasing T."/>
            <person name="Tang H."/>
            <person name="Brym M."/>
            <person name="Khazi F."/>
            <person name="Huang T."/>
            <person name="Chambers A.H."/>
        </authorList>
    </citation>
    <scope>NUCLEOTIDE SEQUENCE [LARGE SCALE GENOMIC DNA]</scope>
    <source>
        <tissue evidence="1">Leaf</tissue>
    </source>
</reference>
<gene>
    <name evidence="1" type="ORF">HPP92_022880</name>
</gene>